<accession>A0A9X1FML0</accession>
<dbReference type="RefSeq" id="WP_219051040.1">
    <property type="nucleotide sequence ID" value="NZ_JAHWDP010000001.1"/>
</dbReference>
<name>A0A9X1FML0_9FLAO</name>
<reference evidence="2" key="1">
    <citation type="submission" date="2021-07" db="EMBL/GenBank/DDBJ databases">
        <title>Aureisphaera sp. CAU 1614 isolated from sea sediment.</title>
        <authorList>
            <person name="Kim W."/>
        </authorList>
    </citation>
    <scope>NUCLEOTIDE SEQUENCE</scope>
    <source>
        <strain evidence="2">CAU 1614</strain>
    </source>
</reference>
<dbReference type="EMBL" id="JAHWDP010000001">
    <property type="protein sequence ID" value="MBW2937013.1"/>
    <property type="molecule type" value="Genomic_DNA"/>
</dbReference>
<feature type="signal peptide" evidence="1">
    <location>
        <begin position="1"/>
        <end position="21"/>
    </location>
</feature>
<dbReference type="Proteomes" id="UP001138686">
    <property type="component" value="Unassembled WGS sequence"/>
</dbReference>
<dbReference type="AlphaFoldDB" id="A0A9X1FML0"/>
<evidence type="ECO:0000313" key="3">
    <source>
        <dbReference type="Proteomes" id="UP001138686"/>
    </source>
</evidence>
<evidence type="ECO:0000256" key="1">
    <source>
        <dbReference type="SAM" id="SignalP"/>
    </source>
</evidence>
<comment type="caution">
    <text evidence="2">The sequence shown here is derived from an EMBL/GenBank/DDBJ whole genome shotgun (WGS) entry which is preliminary data.</text>
</comment>
<protein>
    <recommendedName>
        <fullName evidence="4">Flagellar motor protein MotB</fullName>
    </recommendedName>
</protein>
<feature type="chain" id="PRO_5040753633" description="Flagellar motor protein MotB" evidence="1">
    <location>
        <begin position="22"/>
        <end position="114"/>
    </location>
</feature>
<proteinExistence type="predicted"/>
<keyword evidence="3" id="KW-1185">Reference proteome</keyword>
<evidence type="ECO:0000313" key="2">
    <source>
        <dbReference type="EMBL" id="MBW2937013.1"/>
    </source>
</evidence>
<evidence type="ECO:0008006" key="4">
    <source>
        <dbReference type="Google" id="ProtNLM"/>
    </source>
</evidence>
<gene>
    <name evidence="2" type="ORF">KXJ69_02785</name>
</gene>
<organism evidence="2 3">
    <name type="scientific">Halomarinibacterium sedimenti</name>
    <dbReference type="NCBI Taxonomy" id="2857106"/>
    <lineage>
        <taxon>Bacteria</taxon>
        <taxon>Pseudomonadati</taxon>
        <taxon>Bacteroidota</taxon>
        <taxon>Flavobacteriia</taxon>
        <taxon>Flavobacteriales</taxon>
        <taxon>Flavobacteriaceae</taxon>
        <taxon>Halomarinibacterium</taxon>
    </lineage>
</organism>
<sequence>MKLWPSILITFCLLISGTLLSQEETTIDVNKDISITKVYEQVIKEGYGTPKVYLDLANAHYFESNYKSAKKWYEKVFETKELVTSKVLYRYKQSLKALNEDFVTNKYLVSLSTN</sequence>
<keyword evidence="1" id="KW-0732">Signal</keyword>